<feature type="repeat" description="NHL" evidence="4">
    <location>
        <begin position="123"/>
        <end position="169"/>
    </location>
</feature>
<dbReference type="PANTHER" id="PTHR10680">
    <property type="entry name" value="PEPTIDYL-GLYCINE ALPHA-AMIDATING MONOOXYGENASE"/>
    <property type="match status" value="1"/>
</dbReference>
<dbReference type="Gene3D" id="2.120.10.30">
    <property type="entry name" value="TolB, C-terminal domain"/>
    <property type="match status" value="1"/>
</dbReference>
<keyword evidence="6" id="KW-1133">Transmembrane helix</keyword>
<organism evidence="7 8">
    <name type="scientific">Candidatus Acidiferrum panamense</name>
    <dbReference type="NCBI Taxonomy" id="2741543"/>
    <lineage>
        <taxon>Bacteria</taxon>
        <taxon>Pseudomonadati</taxon>
        <taxon>Acidobacteriota</taxon>
        <taxon>Terriglobia</taxon>
        <taxon>Candidatus Acidiferrales</taxon>
        <taxon>Candidatus Acidiferrum</taxon>
    </lineage>
</organism>
<feature type="repeat" description="NHL" evidence="4">
    <location>
        <begin position="233"/>
        <end position="272"/>
    </location>
</feature>
<dbReference type="PROSITE" id="PS51125">
    <property type="entry name" value="NHL"/>
    <property type="match status" value="3"/>
</dbReference>
<evidence type="ECO:0000313" key="8">
    <source>
        <dbReference type="Proteomes" id="UP000567293"/>
    </source>
</evidence>
<dbReference type="PANTHER" id="PTHR10680:SF38">
    <property type="entry name" value="BLL1368 PROTEIN"/>
    <property type="match status" value="1"/>
</dbReference>
<feature type="repeat" description="NHL" evidence="4">
    <location>
        <begin position="176"/>
        <end position="225"/>
    </location>
</feature>
<sequence length="375" mass="39770">MDLRGLVNTSVIGVASLFMAIGAFFGSAGSARPQSSGTSKNAAAESPPAASPLGAPNNLPDPYVPGVSWGQLPDGRKWGSTAGIAVGPDGNIWAIDRCGAHGSRGTNCADSPLDPILEFDPSSKFLKSFGKGLFVSPHKITVDHDGNLWVADNGIKDGKGQQVFKFDQNGKILLTLGKAGVSGRGLDTFDQPTEVAIAPNGDIFVADGHGEKTTDNARIMKFDAHGKFLKTWGKKGTGISEFDCPHTLAFDSQGRLFVGDRQNNRIQIFDQDGHFIAEWKQFGRPSGIYIDKSDVIYVADSESRNGEPGYGYNPGCRRGIRIGSAKDGSVKYFVPDAAPYPAAADSTGPEGITADAGGNMYGAEFTMDVKKYVRK</sequence>
<dbReference type="Pfam" id="PF01436">
    <property type="entry name" value="NHL"/>
    <property type="match status" value="1"/>
</dbReference>
<dbReference type="CDD" id="cd14958">
    <property type="entry name" value="NHL_PAL_like"/>
    <property type="match status" value="1"/>
</dbReference>
<protein>
    <recommendedName>
        <fullName evidence="9">NHL repeat containing protein</fullName>
    </recommendedName>
</protein>
<evidence type="ECO:0000256" key="6">
    <source>
        <dbReference type="SAM" id="Phobius"/>
    </source>
</evidence>
<gene>
    <name evidence="7" type="ORF">HRJ53_11065</name>
</gene>
<reference evidence="7" key="1">
    <citation type="submission" date="2020-06" db="EMBL/GenBank/DDBJ databases">
        <title>Legume-microbial interactions unlock mineral nutrients during tropical forest succession.</title>
        <authorList>
            <person name="Epihov D.Z."/>
        </authorList>
    </citation>
    <scope>NUCLEOTIDE SEQUENCE [LARGE SCALE GENOMIC DNA]</scope>
    <source>
        <strain evidence="7">Pan2503</strain>
    </source>
</reference>
<dbReference type="SUPFAM" id="SSF63829">
    <property type="entry name" value="Calcium-dependent phosphotriesterase"/>
    <property type="match status" value="1"/>
</dbReference>
<keyword evidence="6" id="KW-0812">Transmembrane</keyword>
<evidence type="ECO:0000313" key="7">
    <source>
        <dbReference type="EMBL" id="MBA0085526.1"/>
    </source>
</evidence>
<evidence type="ECO:0000256" key="1">
    <source>
        <dbReference type="ARBA" id="ARBA00022729"/>
    </source>
</evidence>
<dbReference type="AlphaFoldDB" id="A0A7V8NQC9"/>
<name>A0A7V8NQC9_9BACT</name>
<evidence type="ECO:0008006" key="9">
    <source>
        <dbReference type="Google" id="ProtNLM"/>
    </source>
</evidence>
<keyword evidence="8" id="KW-1185">Reference proteome</keyword>
<evidence type="ECO:0000256" key="4">
    <source>
        <dbReference type="PROSITE-ProRule" id="PRU00504"/>
    </source>
</evidence>
<proteinExistence type="predicted"/>
<feature type="region of interest" description="Disordered" evidence="5">
    <location>
        <begin position="32"/>
        <end position="57"/>
    </location>
</feature>
<dbReference type="Proteomes" id="UP000567293">
    <property type="component" value="Unassembled WGS sequence"/>
</dbReference>
<accession>A0A7V8NQC9</accession>
<evidence type="ECO:0000256" key="5">
    <source>
        <dbReference type="SAM" id="MobiDB-lite"/>
    </source>
</evidence>
<dbReference type="InterPro" id="IPR001258">
    <property type="entry name" value="NHL_repeat"/>
</dbReference>
<feature type="transmembrane region" description="Helical" evidence="6">
    <location>
        <begin position="6"/>
        <end position="26"/>
    </location>
</feature>
<feature type="compositionally biased region" description="Low complexity" evidence="5">
    <location>
        <begin position="41"/>
        <end position="57"/>
    </location>
</feature>
<evidence type="ECO:0000256" key="3">
    <source>
        <dbReference type="ARBA" id="ARBA00023180"/>
    </source>
</evidence>
<keyword evidence="6" id="KW-0472">Membrane</keyword>
<keyword evidence="1" id="KW-0732">Signal</keyword>
<evidence type="ECO:0000256" key="2">
    <source>
        <dbReference type="ARBA" id="ARBA00022737"/>
    </source>
</evidence>
<keyword evidence="3" id="KW-0325">Glycoprotein</keyword>
<dbReference type="InterPro" id="IPR011042">
    <property type="entry name" value="6-blade_b-propeller_TolB-like"/>
</dbReference>
<keyword evidence="2" id="KW-0677">Repeat</keyword>
<comment type="caution">
    <text evidence="7">The sequence shown here is derived from an EMBL/GenBank/DDBJ whole genome shotgun (WGS) entry which is preliminary data.</text>
</comment>
<dbReference type="EMBL" id="JACDQQ010001075">
    <property type="protein sequence ID" value="MBA0085526.1"/>
    <property type="molecule type" value="Genomic_DNA"/>
</dbReference>